<dbReference type="Gene3D" id="1.10.1200.120">
    <property type="entry name" value="Large-conductance mechanosensitive channel, MscL, domain 1"/>
    <property type="match status" value="1"/>
</dbReference>
<gene>
    <name evidence="10" type="primary">mscL</name>
    <name evidence="12" type="ORF">GMBLW1_13500</name>
</gene>
<reference evidence="12" key="1">
    <citation type="submission" date="2019-04" db="EMBL/GenBank/DDBJ databases">
        <authorList>
            <consortium name="Science for Life Laboratories"/>
        </authorList>
    </citation>
    <scope>NUCLEOTIDE SEQUENCE</scope>
    <source>
        <strain evidence="12">MBLW1</strain>
    </source>
</reference>
<dbReference type="FunCoup" id="A0A6C2YLZ7">
    <property type="interactions" value="242"/>
</dbReference>
<keyword evidence="7 10" id="KW-0406">Ion transport</keyword>
<dbReference type="HAMAP" id="MF_00115">
    <property type="entry name" value="MscL"/>
    <property type="match status" value="1"/>
</dbReference>
<comment type="subunit">
    <text evidence="10">Homopentamer.</text>
</comment>
<dbReference type="EMBL" id="LR593887">
    <property type="protein sequence ID" value="VTS01918.1"/>
    <property type="molecule type" value="Genomic_DNA"/>
</dbReference>
<dbReference type="InterPro" id="IPR037673">
    <property type="entry name" value="MSC/AndL"/>
</dbReference>
<comment type="caution">
    <text evidence="10">Lacks conserved residue(s) required for the propagation of feature annotation.</text>
</comment>
<evidence type="ECO:0000256" key="5">
    <source>
        <dbReference type="ARBA" id="ARBA00022692"/>
    </source>
</evidence>
<dbReference type="AlphaFoldDB" id="A0A6C2YLZ7"/>
<comment type="subcellular location">
    <subcellularLocation>
        <location evidence="1 10">Cell membrane</location>
        <topology evidence="1 10">Multi-pass membrane protein</topology>
    </subcellularLocation>
</comment>
<sequence length="164" mass="17542">MSLVDEFKRFAFKGNVIDLAVGVVIGAAFGKITESLVKNVIMPMVAVVMPTEQSYATWKLTIGGQTVPYGIFLADVVNFVIVAAVLFLFVKKFLAWVVRSREEVAAVVPPTKEEELLQQIRDLLQAQVAMSQSLPSNPSNTPAGTSPSTASNAGGNAKTDSPKT</sequence>
<dbReference type="InterPro" id="IPR036019">
    <property type="entry name" value="MscL_channel"/>
</dbReference>
<dbReference type="PROSITE" id="PS01327">
    <property type="entry name" value="MSCL"/>
    <property type="match status" value="1"/>
</dbReference>
<evidence type="ECO:0000256" key="11">
    <source>
        <dbReference type="SAM" id="MobiDB-lite"/>
    </source>
</evidence>
<dbReference type="Proteomes" id="UP000464378">
    <property type="component" value="Chromosome"/>
</dbReference>
<comment type="similarity">
    <text evidence="2 10">Belongs to the MscL family.</text>
</comment>
<dbReference type="GO" id="GO:0008381">
    <property type="term" value="F:mechanosensitive monoatomic ion channel activity"/>
    <property type="evidence" value="ECO:0007669"/>
    <property type="project" value="UniProtKB-UniRule"/>
</dbReference>
<feature type="compositionally biased region" description="Polar residues" evidence="11">
    <location>
        <begin position="130"/>
        <end position="154"/>
    </location>
</feature>
<dbReference type="SUPFAM" id="SSF81330">
    <property type="entry name" value="Gated mechanosensitive channel"/>
    <property type="match status" value="1"/>
</dbReference>
<dbReference type="InterPro" id="IPR001185">
    <property type="entry name" value="MS_channel"/>
</dbReference>
<keyword evidence="6 10" id="KW-1133">Transmembrane helix</keyword>
<dbReference type="Pfam" id="PF01741">
    <property type="entry name" value="MscL"/>
    <property type="match status" value="1"/>
</dbReference>
<evidence type="ECO:0000313" key="13">
    <source>
        <dbReference type="Proteomes" id="UP000464378"/>
    </source>
</evidence>
<evidence type="ECO:0000256" key="2">
    <source>
        <dbReference type="ARBA" id="ARBA00007254"/>
    </source>
</evidence>
<keyword evidence="3 10" id="KW-0813">Transport</keyword>
<dbReference type="PANTHER" id="PTHR30266">
    <property type="entry name" value="MECHANOSENSITIVE CHANNEL MSCL"/>
    <property type="match status" value="1"/>
</dbReference>
<feature type="transmembrane region" description="Helical" evidence="10">
    <location>
        <begin position="69"/>
        <end position="90"/>
    </location>
</feature>
<accession>A0A6C2YLZ7</accession>
<dbReference type="NCBIfam" id="TIGR00220">
    <property type="entry name" value="mscL"/>
    <property type="match status" value="1"/>
</dbReference>
<evidence type="ECO:0000313" key="12">
    <source>
        <dbReference type="EMBL" id="VIP02610.1"/>
    </source>
</evidence>
<dbReference type="PRINTS" id="PR01264">
    <property type="entry name" value="MECHCHANNEL"/>
</dbReference>
<dbReference type="PANTHER" id="PTHR30266:SF2">
    <property type="entry name" value="LARGE-CONDUCTANCE MECHANOSENSITIVE CHANNEL"/>
    <property type="match status" value="1"/>
</dbReference>
<keyword evidence="5 10" id="KW-0812">Transmembrane</keyword>
<dbReference type="InterPro" id="IPR019823">
    <property type="entry name" value="Mechanosensitive_channel_CS"/>
</dbReference>
<dbReference type="InParanoid" id="A0A6C2YLZ7"/>
<keyword evidence="4 10" id="KW-1003">Cell membrane</keyword>
<evidence type="ECO:0000256" key="8">
    <source>
        <dbReference type="ARBA" id="ARBA00023136"/>
    </source>
</evidence>
<dbReference type="KEGG" id="tim:GMBLW1_13500"/>
<evidence type="ECO:0000256" key="7">
    <source>
        <dbReference type="ARBA" id="ARBA00023065"/>
    </source>
</evidence>
<feature type="region of interest" description="Disordered" evidence="11">
    <location>
        <begin position="130"/>
        <end position="164"/>
    </location>
</feature>
<dbReference type="GO" id="GO:0005886">
    <property type="term" value="C:plasma membrane"/>
    <property type="evidence" value="ECO:0007669"/>
    <property type="project" value="UniProtKB-SubCell"/>
</dbReference>
<evidence type="ECO:0000256" key="9">
    <source>
        <dbReference type="ARBA" id="ARBA00023303"/>
    </source>
</evidence>
<dbReference type="EMBL" id="LR586016">
    <property type="protein sequence ID" value="VIP02610.1"/>
    <property type="molecule type" value="Genomic_DNA"/>
</dbReference>
<evidence type="ECO:0000256" key="6">
    <source>
        <dbReference type="ARBA" id="ARBA00022989"/>
    </source>
</evidence>
<evidence type="ECO:0000256" key="3">
    <source>
        <dbReference type="ARBA" id="ARBA00022448"/>
    </source>
</evidence>
<proteinExistence type="inferred from homology"/>
<evidence type="ECO:0000256" key="10">
    <source>
        <dbReference type="HAMAP-Rule" id="MF_00115"/>
    </source>
</evidence>
<evidence type="ECO:0000256" key="4">
    <source>
        <dbReference type="ARBA" id="ARBA00022475"/>
    </source>
</evidence>
<protein>
    <recommendedName>
        <fullName evidence="10">Large-conductance mechanosensitive channel</fullName>
    </recommendedName>
</protein>
<keyword evidence="8 10" id="KW-0472">Membrane</keyword>
<organism evidence="12">
    <name type="scientific">Tuwongella immobilis</name>
    <dbReference type="NCBI Taxonomy" id="692036"/>
    <lineage>
        <taxon>Bacteria</taxon>
        <taxon>Pseudomonadati</taxon>
        <taxon>Planctomycetota</taxon>
        <taxon>Planctomycetia</taxon>
        <taxon>Gemmatales</taxon>
        <taxon>Gemmataceae</taxon>
        <taxon>Tuwongella</taxon>
    </lineage>
</organism>
<keyword evidence="9 10" id="KW-0407">Ion channel</keyword>
<name>A0A6C2YLZ7_9BACT</name>
<evidence type="ECO:0000256" key="1">
    <source>
        <dbReference type="ARBA" id="ARBA00004651"/>
    </source>
</evidence>
<keyword evidence="13" id="KW-1185">Reference proteome</keyword>
<comment type="function">
    <text evidence="10">Channel that opens in response to stretch forces in the membrane lipid bilayer. May participate in the regulation of osmotic pressure changes within the cell.</text>
</comment>